<gene>
    <name evidence="1" type="ORF">NCTC13163_03110</name>
</gene>
<dbReference type="STRING" id="1397694.GCA_000702585_03090"/>
<dbReference type="OrthoDB" id="2617178at2"/>
<organism evidence="1 2">
    <name type="scientific">Exiguobacterium aurantiacum</name>
    <dbReference type="NCBI Taxonomy" id="33987"/>
    <lineage>
        <taxon>Bacteria</taxon>
        <taxon>Bacillati</taxon>
        <taxon>Bacillota</taxon>
        <taxon>Bacilli</taxon>
        <taxon>Bacillales</taxon>
        <taxon>Bacillales Family XII. Incertae Sedis</taxon>
        <taxon>Exiguobacterium</taxon>
    </lineage>
</organism>
<reference evidence="1 2" key="1">
    <citation type="submission" date="2018-06" db="EMBL/GenBank/DDBJ databases">
        <authorList>
            <consortium name="Pathogen Informatics"/>
            <person name="Doyle S."/>
        </authorList>
    </citation>
    <scope>NUCLEOTIDE SEQUENCE [LARGE SCALE GENOMIC DNA]</scope>
    <source>
        <strain evidence="1 2">NCTC13163</strain>
    </source>
</reference>
<dbReference type="AlphaFoldDB" id="A0A377HGS7"/>
<evidence type="ECO:0008006" key="3">
    <source>
        <dbReference type="Google" id="ProtNLM"/>
    </source>
</evidence>
<name>A0A377HGS7_9BACL</name>
<proteinExistence type="predicted"/>
<evidence type="ECO:0000313" key="2">
    <source>
        <dbReference type="Proteomes" id="UP000254060"/>
    </source>
</evidence>
<accession>A0A377HGS7</accession>
<dbReference type="RefSeq" id="WP_029336130.1">
    <property type="nucleotide sequence ID" value="NZ_UGGP01000002.1"/>
</dbReference>
<dbReference type="EMBL" id="UGGP01000002">
    <property type="protein sequence ID" value="STO53130.1"/>
    <property type="molecule type" value="Genomic_DNA"/>
</dbReference>
<evidence type="ECO:0000313" key="1">
    <source>
        <dbReference type="EMBL" id="STO53130.1"/>
    </source>
</evidence>
<dbReference type="Proteomes" id="UP000254060">
    <property type="component" value="Unassembled WGS sequence"/>
</dbReference>
<dbReference type="PROSITE" id="PS51257">
    <property type="entry name" value="PROKAR_LIPOPROTEIN"/>
    <property type="match status" value="1"/>
</dbReference>
<sequence length="180" mass="20385">MRKLITGVLFSVLLVGCGNPNFHSQEKNMNHQVGNYEGRILEIAVIGDQELPEINNVKYENIKLSALDHNVSTFDAIIITESAFSEADKEKYVPFFNTVKYPVFFFGTEGFMDFAFVSENTTMEMAANEESGYVQGFNGRNTEDSISWRFFLPDGPEKDEVKDKELLVKVFNVIDGLKES</sequence>
<protein>
    <recommendedName>
        <fullName evidence="3">Lipoprotein</fullName>
    </recommendedName>
</protein>